<comment type="caution">
    <text evidence="4">The sequence shown here is derived from an EMBL/GenBank/DDBJ whole genome shotgun (WGS) entry which is preliminary data.</text>
</comment>
<dbReference type="GO" id="GO:0003723">
    <property type="term" value="F:RNA binding"/>
    <property type="evidence" value="ECO:0007669"/>
    <property type="project" value="InterPro"/>
</dbReference>
<dbReference type="GO" id="GO:0030686">
    <property type="term" value="C:90S preribosome"/>
    <property type="evidence" value="ECO:0007669"/>
    <property type="project" value="TreeGrafter"/>
</dbReference>
<dbReference type="eggNOG" id="KOG2188">
    <property type="taxonomic scope" value="Eukaryota"/>
</dbReference>
<dbReference type="GO" id="GO:0000447">
    <property type="term" value="P:endonucleolytic cleavage in ITS1 to separate SSU-rRNA from 5.8S rRNA and LSU-rRNA from tricistronic rRNA transcript (SSU-rRNA, 5.8S rRNA, LSU-rRNA)"/>
    <property type="evidence" value="ECO:0007669"/>
    <property type="project" value="TreeGrafter"/>
</dbReference>
<gene>
    <name evidence="4" type="primary">NOP9</name>
    <name evidence="4" type="ORF">Y1Q_0017436</name>
</gene>
<dbReference type="Proteomes" id="UP000050525">
    <property type="component" value="Unassembled WGS sequence"/>
</dbReference>
<dbReference type="InterPro" id="IPR040000">
    <property type="entry name" value="NOP9"/>
</dbReference>
<evidence type="ECO:0000313" key="4">
    <source>
        <dbReference type="EMBL" id="KYO40686.1"/>
    </source>
</evidence>
<dbReference type="PANTHER" id="PTHR13102:SF0">
    <property type="entry name" value="NUCLEOLAR PROTEIN 9"/>
    <property type="match status" value="1"/>
</dbReference>
<dbReference type="SMART" id="SM00025">
    <property type="entry name" value="Pumilio"/>
    <property type="match status" value="8"/>
</dbReference>
<dbReference type="PANTHER" id="PTHR13102">
    <property type="entry name" value="NUCLEOLAR PROTEIN 9"/>
    <property type="match status" value="1"/>
</dbReference>
<feature type="domain" description="PUM-HD" evidence="3">
    <location>
        <begin position="442"/>
        <end position="552"/>
    </location>
</feature>
<reference evidence="4 5" key="1">
    <citation type="journal article" date="2012" name="Genome Biol.">
        <title>Sequencing three crocodilian genomes to illuminate the evolution of archosaurs and amniotes.</title>
        <authorList>
            <person name="St John J.A."/>
            <person name="Braun E.L."/>
            <person name="Isberg S.R."/>
            <person name="Miles L.G."/>
            <person name="Chong A.Y."/>
            <person name="Gongora J."/>
            <person name="Dalzell P."/>
            <person name="Moran C."/>
            <person name="Bed'hom B."/>
            <person name="Abzhanov A."/>
            <person name="Burgess S.C."/>
            <person name="Cooksey A.M."/>
            <person name="Castoe T.A."/>
            <person name="Crawford N.G."/>
            <person name="Densmore L.D."/>
            <person name="Drew J.C."/>
            <person name="Edwards S.V."/>
            <person name="Faircloth B.C."/>
            <person name="Fujita M.K."/>
            <person name="Greenwold M.J."/>
            <person name="Hoffmann F.G."/>
            <person name="Howard J.M."/>
            <person name="Iguchi T."/>
            <person name="Janes D.E."/>
            <person name="Khan S.Y."/>
            <person name="Kohno S."/>
            <person name="de Koning A.J."/>
            <person name="Lance S.L."/>
            <person name="McCarthy F.M."/>
            <person name="McCormack J.E."/>
            <person name="Merchant M.E."/>
            <person name="Peterson D.G."/>
            <person name="Pollock D.D."/>
            <person name="Pourmand N."/>
            <person name="Raney B.J."/>
            <person name="Roessler K.A."/>
            <person name="Sanford J.R."/>
            <person name="Sawyer R.H."/>
            <person name="Schmidt C.J."/>
            <person name="Triplett E.W."/>
            <person name="Tuberville T.D."/>
            <person name="Venegas-Anaya M."/>
            <person name="Howard J.T."/>
            <person name="Jarvis E.D."/>
            <person name="Guillette L.J.Jr."/>
            <person name="Glenn T.C."/>
            <person name="Green R.E."/>
            <person name="Ray D.A."/>
        </authorList>
    </citation>
    <scope>NUCLEOTIDE SEQUENCE [LARGE SCALE GENOMIC DNA]</scope>
    <source>
        <strain evidence="4">KSC_2009_1</strain>
    </source>
</reference>
<dbReference type="AlphaFoldDB" id="A0A151NV00"/>
<dbReference type="GO" id="GO:0000472">
    <property type="term" value="P:endonucleolytic cleavage to generate mature 5'-end of SSU-rRNA from (SSU-rRNA, 5.8S rRNA, LSU-rRNA)"/>
    <property type="evidence" value="ECO:0007669"/>
    <property type="project" value="TreeGrafter"/>
</dbReference>
<dbReference type="GO" id="GO:0005730">
    <property type="term" value="C:nucleolus"/>
    <property type="evidence" value="ECO:0007669"/>
    <property type="project" value="TreeGrafter"/>
</dbReference>
<dbReference type="InterPro" id="IPR016024">
    <property type="entry name" value="ARM-type_fold"/>
</dbReference>
<dbReference type="GO" id="GO:0000056">
    <property type="term" value="P:ribosomal small subunit export from nucleus"/>
    <property type="evidence" value="ECO:0007669"/>
    <property type="project" value="TreeGrafter"/>
</dbReference>
<protein>
    <submittedName>
        <fullName evidence="4">Nucleolar protein 9</fullName>
    </submittedName>
</protein>
<accession>A0A151NV00</accession>
<dbReference type="STRING" id="8496.A0A151NV00"/>
<dbReference type="EMBL" id="AKHW03001879">
    <property type="protein sequence ID" value="KYO40686.1"/>
    <property type="molecule type" value="Genomic_DNA"/>
</dbReference>
<keyword evidence="5" id="KW-1185">Reference proteome</keyword>
<evidence type="ECO:0000259" key="3">
    <source>
        <dbReference type="PROSITE" id="PS50303"/>
    </source>
</evidence>
<keyword evidence="2" id="KW-0539">Nucleus</keyword>
<sequence length="552" mass="59303">MAKCWRYCSDTEEDLFVTNVLAEAAGAELPVALDPAGSRLLEQLLPRTSAPQLSALLRPLLPALRPAAGHHHGARVLEAALLRAVRLLGAEGGEAVAGLVLEAAAALTGENLPALASDLHGSFVLRSLLRVLGGALVGSVAARPIPGAGTLVPQKKRAEAGSEGPLEFEVPESFLACLQGIVASFQEHLAELVPHRVSSLCLQVALEVTSQKLPKTCAELCCAVIGYLSSRNASSTSSPLLVFLKDPTCSRVLDKVLEVSEPRALRMLYRHHFQGQLQVLAGHGVANFTVQHLIAAAPCKMLGKVLAELGPALEEVLACGHPGVLTALLRACRQHGAHQQEALQMVLEAFHCWDPPARQDFCAPLLASLQTYEAYYPSEEGLGATEQQPGPLPALGSISLHGSLLLQHLLHFANPGPVLHSLAALPALDLVTLACSSAGSHVYNALLASSSVSPKQRRKVLRKLKGHYGSLACSKHGSRVLDAVWNGATLPEKQKIAMELAPQEQQLCHDPFGRYAVRNFALTHFRKRRKDWDQVQEAETRRRELFAEILED</sequence>
<keyword evidence="1" id="KW-0677">Repeat</keyword>
<dbReference type="InterPro" id="IPR011989">
    <property type="entry name" value="ARM-like"/>
</dbReference>
<dbReference type="PROSITE" id="PS50303">
    <property type="entry name" value="PUM_HD"/>
    <property type="match status" value="1"/>
</dbReference>
<evidence type="ECO:0000256" key="1">
    <source>
        <dbReference type="ARBA" id="ARBA00022737"/>
    </source>
</evidence>
<organism evidence="4 5">
    <name type="scientific">Alligator mississippiensis</name>
    <name type="common">American alligator</name>
    <dbReference type="NCBI Taxonomy" id="8496"/>
    <lineage>
        <taxon>Eukaryota</taxon>
        <taxon>Metazoa</taxon>
        <taxon>Chordata</taxon>
        <taxon>Craniata</taxon>
        <taxon>Vertebrata</taxon>
        <taxon>Euteleostomi</taxon>
        <taxon>Archelosauria</taxon>
        <taxon>Archosauria</taxon>
        <taxon>Crocodylia</taxon>
        <taxon>Alligatoridae</taxon>
        <taxon>Alligatorinae</taxon>
        <taxon>Alligator</taxon>
    </lineage>
</organism>
<proteinExistence type="predicted"/>
<evidence type="ECO:0000313" key="5">
    <source>
        <dbReference type="Proteomes" id="UP000050525"/>
    </source>
</evidence>
<dbReference type="InterPro" id="IPR033133">
    <property type="entry name" value="PUM-HD"/>
</dbReference>
<dbReference type="Gene3D" id="1.25.10.10">
    <property type="entry name" value="Leucine-rich Repeat Variant"/>
    <property type="match status" value="2"/>
</dbReference>
<dbReference type="Pfam" id="PF22493">
    <property type="entry name" value="PUF_NOP9"/>
    <property type="match status" value="1"/>
</dbReference>
<name>A0A151NV00_ALLMI</name>
<dbReference type="GO" id="GO:0030688">
    <property type="term" value="C:preribosome, small subunit precursor"/>
    <property type="evidence" value="ECO:0007669"/>
    <property type="project" value="TreeGrafter"/>
</dbReference>
<evidence type="ECO:0000256" key="2">
    <source>
        <dbReference type="ARBA" id="ARBA00023242"/>
    </source>
</evidence>
<dbReference type="InterPro" id="IPR001313">
    <property type="entry name" value="Pumilio_RNA-bd_rpt"/>
</dbReference>
<dbReference type="GO" id="GO:0000480">
    <property type="term" value="P:endonucleolytic cleavage in 5'-ETS of tricistronic rRNA transcript (SSU-rRNA, 5.8S rRNA, LSU-rRNA)"/>
    <property type="evidence" value="ECO:0007669"/>
    <property type="project" value="TreeGrafter"/>
</dbReference>
<dbReference type="SUPFAM" id="SSF48371">
    <property type="entry name" value="ARM repeat"/>
    <property type="match status" value="2"/>
</dbReference>